<evidence type="ECO:0000256" key="1">
    <source>
        <dbReference type="ARBA" id="ARBA00022729"/>
    </source>
</evidence>
<gene>
    <name evidence="3" type="ORF">MOC45_03170</name>
</gene>
<evidence type="ECO:0000313" key="3">
    <source>
        <dbReference type="EMBL" id="MCY8119614.1"/>
    </source>
</evidence>
<feature type="domain" description="SLH" evidence="2">
    <location>
        <begin position="137"/>
        <end position="205"/>
    </location>
</feature>
<proteinExistence type="predicted"/>
<sequence>MAQQKPNKTNDDVFKRKLFYDNGVRFIQVRGRPTGEYKPPVPTMLSGVNTNVQSSAGLVGKGTSYYQTTLQFLFYSKEEFADWLQFIGAEHKYYDEKGTIYVGVVTGELDIESVEFESKYLVTVSLALIRKQDFEFRHEYPYIDIENHWAQQYIDEMQQRGLIATYASDGTEVQFFQPEVWITRAQTTAFMTRTYKYIEKILRGY</sequence>
<name>A0A9Q4H9N1_BACSC</name>
<evidence type="ECO:0000259" key="2">
    <source>
        <dbReference type="PROSITE" id="PS51272"/>
    </source>
</evidence>
<dbReference type="InterPro" id="IPR001119">
    <property type="entry name" value="SLH_dom"/>
</dbReference>
<comment type="caution">
    <text evidence="3">The sequence shown here is derived from an EMBL/GenBank/DDBJ whole genome shotgun (WGS) entry which is preliminary data.</text>
</comment>
<dbReference type="Proteomes" id="UP001070352">
    <property type="component" value="Unassembled WGS sequence"/>
</dbReference>
<protein>
    <submittedName>
        <fullName evidence="3">S-layer homology domain-containing protein</fullName>
    </submittedName>
</protein>
<keyword evidence="1" id="KW-0732">Signal</keyword>
<evidence type="ECO:0000313" key="4">
    <source>
        <dbReference type="Proteomes" id="UP001070352"/>
    </source>
</evidence>
<reference evidence="3" key="1">
    <citation type="submission" date="2022-02" db="EMBL/GenBank/DDBJ databases">
        <title>Crop Bioprotection Bacillus Genome Sequencing.</title>
        <authorList>
            <person name="Dunlap C."/>
        </authorList>
    </citation>
    <scope>NUCLEOTIDE SEQUENCE</scope>
    <source>
        <strain evidence="3">M18B4</strain>
    </source>
</reference>
<dbReference type="PROSITE" id="PS51272">
    <property type="entry name" value="SLH"/>
    <property type="match status" value="1"/>
</dbReference>
<dbReference type="EMBL" id="JALANJ010000003">
    <property type="protein sequence ID" value="MCY8119614.1"/>
    <property type="molecule type" value="Genomic_DNA"/>
</dbReference>
<accession>A0A9Q4H9N1</accession>
<dbReference type="AlphaFoldDB" id="A0A9Q4H9N1"/>
<dbReference type="Pfam" id="PF00395">
    <property type="entry name" value="SLH"/>
    <property type="match status" value="1"/>
</dbReference>
<organism evidence="3 4">
    <name type="scientific">Bacillus spizizenii</name>
    <name type="common">Bacillus subtilis subsp. spizizenii</name>
    <dbReference type="NCBI Taxonomy" id="96241"/>
    <lineage>
        <taxon>Bacteria</taxon>
        <taxon>Bacillati</taxon>
        <taxon>Bacillota</taxon>
        <taxon>Bacilli</taxon>
        <taxon>Bacillales</taxon>
        <taxon>Bacillaceae</taxon>
        <taxon>Bacillus</taxon>
    </lineage>
</organism>